<evidence type="ECO:0000256" key="9">
    <source>
        <dbReference type="ARBA" id="ARBA00023102"/>
    </source>
</evidence>
<dbReference type="GO" id="GO:0004400">
    <property type="term" value="F:histidinol-phosphate transaminase activity"/>
    <property type="evidence" value="ECO:0007669"/>
    <property type="project" value="UniProtKB-EC"/>
</dbReference>
<feature type="compositionally biased region" description="Polar residues" evidence="12">
    <location>
        <begin position="389"/>
        <end position="409"/>
    </location>
</feature>
<dbReference type="InterPro" id="IPR015422">
    <property type="entry name" value="PyrdxlP-dep_Trfase_small"/>
</dbReference>
<evidence type="ECO:0000259" key="13">
    <source>
        <dbReference type="Pfam" id="PF00155"/>
    </source>
</evidence>
<evidence type="ECO:0000256" key="7">
    <source>
        <dbReference type="ARBA" id="ARBA00022679"/>
    </source>
</evidence>
<comment type="caution">
    <text evidence="14">The sequence shown here is derived from an EMBL/GenBank/DDBJ whole genome shotgun (WGS) entry which is preliminary data.</text>
</comment>
<evidence type="ECO:0000256" key="10">
    <source>
        <dbReference type="ARBA" id="ARBA00047481"/>
    </source>
</evidence>
<dbReference type="SUPFAM" id="SSF53383">
    <property type="entry name" value="PLP-dependent transferases"/>
    <property type="match status" value="1"/>
</dbReference>
<comment type="similarity">
    <text evidence="3 11">Belongs to the class-II pyridoxal-phosphate-dependent aminotransferase family. Histidinol-phosphate aminotransferase subfamily.</text>
</comment>
<dbReference type="InterPro" id="IPR001917">
    <property type="entry name" value="Aminotrans_II_pyridoxalP_BS"/>
</dbReference>
<keyword evidence="15" id="KW-1185">Reference proteome</keyword>
<dbReference type="RefSeq" id="WP_377006533.1">
    <property type="nucleotide sequence ID" value="NZ_JBHSLV010000007.1"/>
</dbReference>
<feature type="domain" description="Aminotransferase class I/classII large" evidence="13">
    <location>
        <begin position="50"/>
        <end position="372"/>
    </location>
</feature>
<protein>
    <recommendedName>
        <fullName evidence="11">Histidinol-phosphate aminotransferase</fullName>
        <ecNumber evidence="11">2.6.1.9</ecNumber>
    </recommendedName>
    <alternativeName>
        <fullName evidence="11">Imidazole acetol-phosphate transaminase</fullName>
    </alternativeName>
</protein>
<dbReference type="HAMAP" id="MF_01023">
    <property type="entry name" value="HisC_aminotrans_2"/>
    <property type="match status" value="1"/>
</dbReference>
<comment type="catalytic activity">
    <reaction evidence="10 11">
        <text>L-histidinol phosphate + 2-oxoglutarate = 3-(imidazol-4-yl)-2-oxopropyl phosphate + L-glutamate</text>
        <dbReference type="Rhea" id="RHEA:23744"/>
        <dbReference type="ChEBI" id="CHEBI:16810"/>
        <dbReference type="ChEBI" id="CHEBI:29985"/>
        <dbReference type="ChEBI" id="CHEBI:57766"/>
        <dbReference type="ChEBI" id="CHEBI:57980"/>
        <dbReference type="EC" id="2.6.1.9"/>
    </reaction>
</comment>
<evidence type="ECO:0000256" key="3">
    <source>
        <dbReference type="ARBA" id="ARBA00007970"/>
    </source>
</evidence>
<sequence length="409" mass="42857">MSEASTRTADEAGQTSGSLVLNPHVAALPPYNAGLTVAVARAASGRSEIARLASNENPDGCSPAVLEALRSPQFEPWRYADPACTELRTALADKLATTADRIVVGNGSEEMIAAIARAALTPDCEVVTVTPSFGLHEIEPLAAGARVKKVPMADDLGFDIAAIAAALAAEPRILFLSSPSNPVGPALDRAQLERLADAASPRTLFVLDEAYYEYADEGAPDARAILSAAGLPHVVLRTFSKAYGLAGLRVGYAVCSDAGLARAVAAAKTPFNVNGAAQIAAMAALRDEGWMKASTARLRIERERVRAALRQLGLRPAPSQTNFLFVDTGADSDGIAAALLREGIIVKPWREAGYRSYLRVTIGHATDNDRLIAGLAACLGTDGPPAFNESGNRSGNTEGNCNDQPRTSR</sequence>
<evidence type="ECO:0000313" key="15">
    <source>
        <dbReference type="Proteomes" id="UP001596104"/>
    </source>
</evidence>
<dbReference type="EC" id="2.6.1.9" evidence="11"/>
<keyword evidence="9 11" id="KW-0368">Histidine biosynthesis</keyword>
<dbReference type="InterPro" id="IPR015424">
    <property type="entry name" value="PyrdxlP-dep_Trfase"/>
</dbReference>
<evidence type="ECO:0000256" key="2">
    <source>
        <dbReference type="ARBA" id="ARBA00005011"/>
    </source>
</evidence>
<dbReference type="NCBIfam" id="TIGR01141">
    <property type="entry name" value="hisC"/>
    <property type="match status" value="1"/>
</dbReference>
<reference evidence="15" key="1">
    <citation type="journal article" date="2019" name="Int. J. Syst. Evol. Microbiol.">
        <title>The Global Catalogue of Microorganisms (GCM) 10K type strain sequencing project: providing services to taxonomists for standard genome sequencing and annotation.</title>
        <authorList>
            <consortium name="The Broad Institute Genomics Platform"/>
            <consortium name="The Broad Institute Genome Sequencing Center for Infectious Disease"/>
            <person name="Wu L."/>
            <person name="Ma J."/>
        </authorList>
    </citation>
    <scope>NUCLEOTIDE SEQUENCE [LARGE SCALE GENOMIC DNA]</scope>
    <source>
        <strain evidence="15">CGMCC 1.16326</strain>
    </source>
</reference>
<dbReference type="CDD" id="cd00609">
    <property type="entry name" value="AAT_like"/>
    <property type="match status" value="1"/>
</dbReference>
<dbReference type="InterPro" id="IPR050106">
    <property type="entry name" value="HistidinolP_aminotransfase"/>
</dbReference>
<proteinExistence type="inferred from homology"/>
<dbReference type="PANTHER" id="PTHR43643">
    <property type="entry name" value="HISTIDINOL-PHOSPHATE AMINOTRANSFERASE 2"/>
    <property type="match status" value="1"/>
</dbReference>
<keyword evidence="5 11" id="KW-0032">Aminotransferase</keyword>
<evidence type="ECO:0000256" key="6">
    <source>
        <dbReference type="ARBA" id="ARBA00022605"/>
    </source>
</evidence>
<dbReference type="Gene3D" id="3.40.640.10">
    <property type="entry name" value="Type I PLP-dependent aspartate aminotransferase-like (Major domain)"/>
    <property type="match status" value="1"/>
</dbReference>
<dbReference type="Gene3D" id="3.90.1150.10">
    <property type="entry name" value="Aspartate Aminotransferase, domain 1"/>
    <property type="match status" value="1"/>
</dbReference>
<dbReference type="InterPro" id="IPR005861">
    <property type="entry name" value="HisP_aminotrans"/>
</dbReference>
<feature type="modified residue" description="N6-(pyridoxal phosphate)lysine" evidence="11">
    <location>
        <position position="241"/>
    </location>
</feature>
<dbReference type="PANTHER" id="PTHR43643:SF6">
    <property type="entry name" value="HISTIDINOL-PHOSPHATE AMINOTRANSFERASE"/>
    <property type="match status" value="1"/>
</dbReference>
<evidence type="ECO:0000256" key="12">
    <source>
        <dbReference type="SAM" id="MobiDB-lite"/>
    </source>
</evidence>
<feature type="region of interest" description="Disordered" evidence="12">
    <location>
        <begin position="386"/>
        <end position="409"/>
    </location>
</feature>
<dbReference type="PROSITE" id="PS00599">
    <property type="entry name" value="AA_TRANSFER_CLASS_2"/>
    <property type="match status" value="1"/>
</dbReference>
<evidence type="ECO:0000256" key="11">
    <source>
        <dbReference type="HAMAP-Rule" id="MF_01023"/>
    </source>
</evidence>
<accession>A0ABW0H752</accession>
<evidence type="ECO:0000256" key="5">
    <source>
        <dbReference type="ARBA" id="ARBA00022576"/>
    </source>
</evidence>
<dbReference type="Proteomes" id="UP001596104">
    <property type="component" value="Unassembled WGS sequence"/>
</dbReference>
<evidence type="ECO:0000256" key="8">
    <source>
        <dbReference type="ARBA" id="ARBA00022898"/>
    </source>
</evidence>
<keyword evidence="7 11" id="KW-0808">Transferase</keyword>
<comment type="subunit">
    <text evidence="4 11">Homodimer.</text>
</comment>
<comment type="pathway">
    <text evidence="2 11">Amino-acid biosynthesis; L-histidine biosynthesis; L-histidine from 5-phospho-alpha-D-ribose 1-diphosphate: step 7/9.</text>
</comment>
<gene>
    <name evidence="11 14" type="primary">hisC</name>
    <name evidence="14" type="ORF">ACFPPC_03730</name>
</gene>
<evidence type="ECO:0000313" key="14">
    <source>
        <dbReference type="EMBL" id="MFC5391749.1"/>
    </source>
</evidence>
<dbReference type="Pfam" id="PF00155">
    <property type="entry name" value="Aminotran_1_2"/>
    <property type="match status" value="1"/>
</dbReference>
<keyword evidence="8 11" id="KW-0663">Pyridoxal phosphate</keyword>
<dbReference type="InterPro" id="IPR015421">
    <property type="entry name" value="PyrdxlP-dep_Trfase_major"/>
</dbReference>
<name>A0ABW0H752_9HYPH</name>
<keyword evidence="6 11" id="KW-0028">Amino-acid biosynthesis</keyword>
<comment type="cofactor">
    <cofactor evidence="1 11">
        <name>pyridoxal 5'-phosphate</name>
        <dbReference type="ChEBI" id="CHEBI:597326"/>
    </cofactor>
</comment>
<evidence type="ECO:0000256" key="4">
    <source>
        <dbReference type="ARBA" id="ARBA00011738"/>
    </source>
</evidence>
<dbReference type="EMBL" id="JBHSLV010000007">
    <property type="protein sequence ID" value="MFC5391749.1"/>
    <property type="molecule type" value="Genomic_DNA"/>
</dbReference>
<organism evidence="14 15">
    <name type="scientific">Bosea vestrisii</name>
    <dbReference type="NCBI Taxonomy" id="151416"/>
    <lineage>
        <taxon>Bacteria</taxon>
        <taxon>Pseudomonadati</taxon>
        <taxon>Pseudomonadota</taxon>
        <taxon>Alphaproteobacteria</taxon>
        <taxon>Hyphomicrobiales</taxon>
        <taxon>Boseaceae</taxon>
        <taxon>Bosea</taxon>
    </lineage>
</organism>
<evidence type="ECO:0000256" key="1">
    <source>
        <dbReference type="ARBA" id="ARBA00001933"/>
    </source>
</evidence>
<dbReference type="InterPro" id="IPR004839">
    <property type="entry name" value="Aminotransferase_I/II_large"/>
</dbReference>